<keyword evidence="1" id="KW-0808">Transferase</keyword>
<gene>
    <name evidence="1" type="ORF">EDI28_05535</name>
</gene>
<accession>A0A444JWL3</accession>
<evidence type="ECO:0000313" key="1">
    <source>
        <dbReference type="EMBL" id="RWX57482.1"/>
    </source>
</evidence>
<dbReference type="AlphaFoldDB" id="A0A444JWL3"/>
<dbReference type="InterPro" id="IPR043519">
    <property type="entry name" value="NT_sf"/>
</dbReference>
<organism evidence="1 2">
    <name type="scientific">Photobacterium chitinilyticum</name>
    <dbReference type="NCBI Taxonomy" id="2485123"/>
    <lineage>
        <taxon>Bacteria</taxon>
        <taxon>Pseudomonadati</taxon>
        <taxon>Pseudomonadota</taxon>
        <taxon>Gammaproteobacteria</taxon>
        <taxon>Vibrionales</taxon>
        <taxon>Vibrionaceae</taxon>
        <taxon>Photobacterium</taxon>
    </lineage>
</organism>
<sequence length="257" mass="29323">MARALPVLDGETPFQQDYMPVLLDVIKQLKAGLVDSLHSVYVFGSVARREAKAGMSDLNLTVIVQRPLTTSEQSVLSTIRWRITSRYSAVSDVELKVGVIGEVLSVGAIFTWGFWLKHCCICLYGDDLSTRFGGFEPSWDIAKSLNGDIKDELSNYRKKVMATKVVQNYLDYCEYIGKKMLWSCFSLVMHREQMLALSIEQCAEVFLKYYPEKEQEVERLFVLVSRQQVPKKATLFMIDSFGGWIVSEFDRIDRKIG</sequence>
<dbReference type="OrthoDB" id="3422944at2"/>
<proteinExistence type="predicted"/>
<protein>
    <submittedName>
        <fullName evidence="1">Nucleotidyltransferase domain-containing protein</fullName>
    </submittedName>
</protein>
<dbReference type="SUPFAM" id="SSF81301">
    <property type="entry name" value="Nucleotidyltransferase"/>
    <property type="match status" value="1"/>
</dbReference>
<dbReference type="RefSeq" id="WP_128782788.1">
    <property type="nucleotide sequence ID" value="NZ_RJLM01000001.1"/>
</dbReference>
<dbReference type="CDD" id="cd05403">
    <property type="entry name" value="NT_KNTase_like"/>
    <property type="match status" value="1"/>
</dbReference>
<keyword evidence="2" id="KW-1185">Reference proteome</keyword>
<dbReference type="Gene3D" id="3.30.460.10">
    <property type="entry name" value="Beta Polymerase, domain 2"/>
    <property type="match status" value="1"/>
</dbReference>
<dbReference type="Proteomes" id="UP000287563">
    <property type="component" value="Unassembled WGS sequence"/>
</dbReference>
<dbReference type="EMBL" id="RJLM01000001">
    <property type="protein sequence ID" value="RWX57482.1"/>
    <property type="molecule type" value="Genomic_DNA"/>
</dbReference>
<reference evidence="1 2" key="1">
    <citation type="submission" date="2018-11" db="EMBL/GenBank/DDBJ databases">
        <title>Photobacterium sp. BEI247 sp. nov., a marine bacterium isolated from Yongle Blue Hole in the South China Sea.</title>
        <authorList>
            <person name="Wang X."/>
        </authorList>
    </citation>
    <scope>NUCLEOTIDE SEQUENCE [LARGE SCALE GENOMIC DNA]</scope>
    <source>
        <strain evidence="2">BEI247</strain>
    </source>
</reference>
<name>A0A444JWL3_9GAMM</name>
<evidence type="ECO:0000313" key="2">
    <source>
        <dbReference type="Proteomes" id="UP000287563"/>
    </source>
</evidence>
<comment type="caution">
    <text evidence="1">The sequence shown here is derived from an EMBL/GenBank/DDBJ whole genome shotgun (WGS) entry which is preliminary data.</text>
</comment>
<dbReference type="GO" id="GO:0016740">
    <property type="term" value="F:transferase activity"/>
    <property type="evidence" value="ECO:0007669"/>
    <property type="project" value="UniProtKB-KW"/>
</dbReference>